<evidence type="ECO:0000259" key="3">
    <source>
        <dbReference type="PROSITE" id="PS51186"/>
    </source>
</evidence>
<dbReference type="Pfam" id="PF00583">
    <property type="entry name" value="Acetyltransf_1"/>
    <property type="match status" value="1"/>
</dbReference>
<protein>
    <submittedName>
        <fullName evidence="4">Ribosomal-protein-alanine N-acetyltransferase</fullName>
        <ecNumber evidence="4">2.3.1.267</ecNumber>
    </submittedName>
</protein>
<dbReference type="PROSITE" id="PS51186">
    <property type="entry name" value="GNAT"/>
    <property type="match status" value="1"/>
</dbReference>
<keyword evidence="2 4" id="KW-0012">Acyltransferase</keyword>
<dbReference type="NCBIfam" id="TIGR01575">
    <property type="entry name" value="rimI"/>
    <property type="match status" value="1"/>
</dbReference>
<dbReference type="EMBL" id="BFAX01000003">
    <property type="protein sequence ID" value="GBF36302.1"/>
    <property type="molecule type" value="Genomic_DNA"/>
</dbReference>
<feature type="domain" description="N-acetyltransferase" evidence="3">
    <location>
        <begin position="4"/>
        <end position="150"/>
    </location>
</feature>
<dbReference type="EC" id="2.3.1.267" evidence="4"/>
<organism evidence="4 5">
    <name type="scientific">Methanofervidicoccus abyssi</name>
    <dbReference type="NCBI Taxonomy" id="2082189"/>
    <lineage>
        <taxon>Archaea</taxon>
        <taxon>Methanobacteriati</taxon>
        <taxon>Methanobacteriota</taxon>
        <taxon>Methanomada group</taxon>
        <taxon>Methanococci</taxon>
        <taxon>Methanococcales</taxon>
        <taxon>Methanofervidicoccus</taxon>
    </lineage>
</organism>
<dbReference type="InterPro" id="IPR000182">
    <property type="entry name" value="GNAT_dom"/>
</dbReference>
<proteinExistence type="predicted"/>
<dbReference type="RefSeq" id="WP_131007093.1">
    <property type="nucleotide sequence ID" value="NZ_BFAX01000003.1"/>
</dbReference>
<keyword evidence="5" id="KW-1185">Reference proteome</keyword>
<dbReference type="GO" id="GO:0008999">
    <property type="term" value="F:protein-N-terminal-alanine acetyltransferase activity"/>
    <property type="evidence" value="ECO:0007669"/>
    <property type="project" value="UniProtKB-EC"/>
</dbReference>
<dbReference type="OrthoDB" id="43754at2157"/>
<comment type="caution">
    <text evidence="4">The sequence shown here is derived from an EMBL/GenBank/DDBJ whole genome shotgun (WGS) entry which is preliminary data.</text>
</comment>
<sequence length="164" mass="19244">MENIKIRKMRDSDILQVIKIEEESFEYTYPPLLIMQVFSSFPEGFLVAEDENTKKLVGYIIGIIEWGHGHIVSIATSKEYRNKGIGTALLKKLEDTLFKKYNVGYIALEVRFNNVDARKFYYKRGYMDKRLLPRYYEDGTDAILMVKKNPYIKLPDTPVIVTMW</sequence>
<reference evidence="4 5" key="1">
    <citation type="journal article" date="2019" name="Int. J. Syst. Evol. Microbiol.">
        <title>Methanofervidicoccus abyssi gen. nov., sp. nov., a hydrogenotrophic methanogen, isolated from a hydrothermal vent chimney in the Mid-Cayman Spreading Center, the Caribbean Sea.</title>
        <authorList>
            <person name="Sakai S."/>
            <person name="Takaki Y."/>
            <person name="Miyazaki M."/>
            <person name="Ogawara M."/>
            <person name="Yanagawa K."/>
            <person name="Miyazaki J."/>
            <person name="Takai K."/>
        </authorList>
    </citation>
    <scope>NUCLEOTIDE SEQUENCE [LARGE SCALE GENOMIC DNA]</scope>
    <source>
        <strain evidence="4 5">HHB</strain>
    </source>
</reference>
<evidence type="ECO:0000313" key="5">
    <source>
        <dbReference type="Proteomes" id="UP000290527"/>
    </source>
</evidence>
<dbReference type="SUPFAM" id="SSF55729">
    <property type="entry name" value="Acyl-CoA N-acyltransferases (Nat)"/>
    <property type="match status" value="1"/>
</dbReference>
<name>A0A401HQ16_9EURY</name>
<keyword evidence="1 4" id="KW-0808">Transferase</keyword>
<dbReference type="InterPro" id="IPR006464">
    <property type="entry name" value="AcTrfase_RimI/Ard1"/>
</dbReference>
<dbReference type="AlphaFoldDB" id="A0A401HQ16"/>
<dbReference type="InterPro" id="IPR016181">
    <property type="entry name" value="Acyl_CoA_acyltransferase"/>
</dbReference>
<gene>
    <name evidence="4" type="ORF">MHHB_P0532</name>
</gene>
<evidence type="ECO:0000313" key="4">
    <source>
        <dbReference type="EMBL" id="GBF36302.1"/>
    </source>
</evidence>
<dbReference type="InterPro" id="IPR045047">
    <property type="entry name" value="Ard1-like"/>
</dbReference>
<dbReference type="CDD" id="cd04301">
    <property type="entry name" value="NAT_SF"/>
    <property type="match status" value="1"/>
</dbReference>
<dbReference type="PANTHER" id="PTHR23091">
    <property type="entry name" value="N-TERMINAL ACETYLTRANSFERASE"/>
    <property type="match status" value="1"/>
</dbReference>
<dbReference type="PANTHER" id="PTHR23091:SF4">
    <property type="entry name" value="N-TERMINAL AMINO-ACID N(ALPHA)-ACETYLTRANSFERASE NATA"/>
    <property type="match status" value="1"/>
</dbReference>
<accession>A0A401HQ16</accession>
<dbReference type="GO" id="GO:0031415">
    <property type="term" value="C:NatA complex"/>
    <property type="evidence" value="ECO:0007669"/>
    <property type="project" value="InterPro"/>
</dbReference>
<dbReference type="Proteomes" id="UP000290527">
    <property type="component" value="Unassembled WGS sequence"/>
</dbReference>
<evidence type="ECO:0000256" key="2">
    <source>
        <dbReference type="ARBA" id="ARBA00023315"/>
    </source>
</evidence>
<evidence type="ECO:0000256" key="1">
    <source>
        <dbReference type="ARBA" id="ARBA00022679"/>
    </source>
</evidence>
<dbReference type="Gene3D" id="3.40.630.30">
    <property type="match status" value="1"/>
</dbReference>